<feature type="chain" id="PRO_5014876153" evidence="2">
    <location>
        <begin position="22"/>
        <end position="272"/>
    </location>
</feature>
<reference evidence="3" key="1">
    <citation type="submission" date="2018-01" db="EMBL/GenBank/DDBJ databases">
        <title>An insight into the sialome of Amazonian anophelines.</title>
        <authorList>
            <person name="Ribeiro J.M."/>
            <person name="Scarpassa V."/>
            <person name="Calvo E."/>
        </authorList>
    </citation>
    <scope>NUCLEOTIDE SEQUENCE</scope>
</reference>
<proteinExistence type="predicted"/>
<evidence type="ECO:0000313" key="3">
    <source>
        <dbReference type="EMBL" id="MBW79331.1"/>
    </source>
</evidence>
<feature type="region of interest" description="Disordered" evidence="1">
    <location>
        <begin position="33"/>
        <end position="61"/>
    </location>
</feature>
<protein>
    <submittedName>
        <fullName evidence="3">Putative secreted protein</fullName>
    </submittedName>
</protein>
<feature type="region of interest" description="Disordered" evidence="1">
    <location>
        <begin position="93"/>
        <end position="132"/>
    </location>
</feature>
<name>A0A2M4DP77_ANODA</name>
<organism evidence="3">
    <name type="scientific">Anopheles darlingi</name>
    <name type="common">Mosquito</name>
    <dbReference type="NCBI Taxonomy" id="43151"/>
    <lineage>
        <taxon>Eukaryota</taxon>
        <taxon>Metazoa</taxon>
        <taxon>Ecdysozoa</taxon>
        <taxon>Arthropoda</taxon>
        <taxon>Hexapoda</taxon>
        <taxon>Insecta</taxon>
        <taxon>Pterygota</taxon>
        <taxon>Neoptera</taxon>
        <taxon>Endopterygota</taxon>
        <taxon>Diptera</taxon>
        <taxon>Nematocera</taxon>
        <taxon>Culicoidea</taxon>
        <taxon>Culicidae</taxon>
        <taxon>Anophelinae</taxon>
        <taxon>Anopheles</taxon>
    </lineage>
</organism>
<accession>A0A2M4DP77</accession>
<feature type="compositionally biased region" description="Low complexity" evidence="1">
    <location>
        <begin position="93"/>
        <end position="116"/>
    </location>
</feature>
<dbReference type="AlphaFoldDB" id="A0A2M4DP77"/>
<feature type="signal peptide" evidence="2">
    <location>
        <begin position="1"/>
        <end position="21"/>
    </location>
</feature>
<evidence type="ECO:0000256" key="2">
    <source>
        <dbReference type="SAM" id="SignalP"/>
    </source>
</evidence>
<evidence type="ECO:0000256" key="1">
    <source>
        <dbReference type="SAM" id="MobiDB-lite"/>
    </source>
</evidence>
<dbReference type="VEuPathDB" id="VectorBase:ADAC004664"/>
<keyword evidence="2" id="KW-0732">Signal</keyword>
<dbReference type="EMBL" id="GGFL01015153">
    <property type="protein sequence ID" value="MBW79331.1"/>
    <property type="molecule type" value="Transcribed_RNA"/>
</dbReference>
<sequence>MAHRTLVYCFPVPVLCVLCLSLSVPAESPAVSVQQSLSGGGSGTGTDRGVTSKATAHDGASTNNSSLIAHIASLPGFDPTKARIVKHYTSKFSTSSTSATPSSSSACPPSTSSSSTNPAGGHQATIHRKPSRHTLTLTTTYNSNSNFSISSATDRERITPTAAESFLPWRRDRSYQNFGMLVLIGGRSASLARIICVCVCVWFRHPHVTLHTPQTTSFSLALSFALIKFRNFVRSASCSALQAFPFVCLFRIFGSLWLCFPLCHSSRKTNQL</sequence>